<evidence type="ECO:0000313" key="3">
    <source>
        <dbReference type="Proteomes" id="UP000642070"/>
    </source>
</evidence>
<evidence type="ECO:0000259" key="1">
    <source>
        <dbReference type="PROSITE" id="PS51154"/>
    </source>
</evidence>
<reference evidence="2" key="1">
    <citation type="journal article" date="2014" name="Int. J. Syst. Evol. Microbiol.">
        <title>Complete genome sequence of Corynebacterium casei LMG S-19264T (=DSM 44701T), isolated from a smear-ripened cheese.</title>
        <authorList>
            <consortium name="US DOE Joint Genome Institute (JGI-PGF)"/>
            <person name="Walter F."/>
            <person name="Albersmeier A."/>
            <person name="Kalinowski J."/>
            <person name="Ruckert C."/>
        </authorList>
    </citation>
    <scope>NUCLEOTIDE SEQUENCE</scope>
    <source>
        <strain evidence="2">JCM 19831</strain>
    </source>
</reference>
<proteinExistence type="predicted"/>
<dbReference type="InterPro" id="IPR002589">
    <property type="entry name" value="Macro_dom"/>
</dbReference>
<dbReference type="EMBL" id="BMPI01000023">
    <property type="protein sequence ID" value="GGM40520.1"/>
    <property type="molecule type" value="Genomic_DNA"/>
</dbReference>
<feature type="domain" description="Macro" evidence="1">
    <location>
        <begin position="195"/>
        <end position="405"/>
    </location>
</feature>
<dbReference type="RefSeq" id="WP_190252105.1">
    <property type="nucleotide sequence ID" value="NZ_BMPI01000023.1"/>
</dbReference>
<dbReference type="SUPFAM" id="SSF52949">
    <property type="entry name" value="Macro domain-like"/>
    <property type="match status" value="1"/>
</dbReference>
<protein>
    <recommendedName>
        <fullName evidence="1">Macro domain-containing protein</fullName>
    </recommendedName>
</protein>
<evidence type="ECO:0000313" key="2">
    <source>
        <dbReference type="EMBL" id="GGM40520.1"/>
    </source>
</evidence>
<accession>A0A917WYF9</accession>
<dbReference type="Gene3D" id="3.40.220.10">
    <property type="entry name" value="Leucine Aminopeptidase, subunit E, domain 1"/>
    <property type="match status" value="1"/>
</dbReference>
<dbReference type="PROSITE" id="PS51154">
    <property type="entry name" value="MACRO"/>
    <property type="match status" value="1"/>
</dbReference>
<comment type="caution">
    <text evidence="2">The sequence shown here is derived from an EMBL/GenBank/DDBJ whole genome shotgun (WGS) entry which is preliminary data.</text>
</comment>
<keyword evidence="3" id="KW-1185">Reference proteome</keyword>
<gene>
    <name evidence="2" type="ORF">GCM10007977_047430</name>
</gene>
<dbReference type="Pfam" id="PF01661">
    <property type="entry name" value="Macro"/>
    <property type="match status" value="1"/>
</dbReference>
<dbReference type="Proteomes" id="UP000642070">
    <property type="component" value="Unassembled WGS sequence"/>
</dbReference>
<sequence length="417" mass="44577">MGFPTAVRMGFVVDVAGYGRRSAPEKIDLQQRVAAFVAEVLRDLNLRIDETHHHGTGDGMVVFLPSELDVHRALARLLRSAAEALAEDNRRYRDRMRLRIAAVIGPLGPAAIGFSGDAIVEAGRLVDSDALRGALADRPDSDLVFAVSDQLHEYAGLRTDEFRPVDVRVKEFQGRAWLWNGPAGGEPVAHPGPPVFTLAPPHPPDCVIGIRPGRIMRVHDVDIWVNSENTDMEMARFNEFSISSIIRYNGARRDAAGHVVDDVIADALAKAVDGRRPVAPGAAFVTGSGCLAGTNAVRWIIHVAAVHGEPGAGFRQVRRVGVCVANALAQAERLAREDAEVRTILFPMLGTGGAGAPAPATAGELVDAAAFHLTTTPGTRLRGIYFLAFTDAERAALEGALAGHPALRPAAHGPMWT</sequence>
<dbReference type="InterPro" id="IPR043472">
    <property type="entry name" value="Macro_dom-like"/>
</dbReference>
<name>A0A917WYF9_9ACTN</name>
<reference evidence="2" key="2">
    <citation type="submission" date="2020-09" db="EMBL/GenBank/DDBJ databases">
        <authorList>
            <person name="Sun Q."/>
            <person name="Ohkuma M."/>
        </authorList>
    </citation>
    <scope>NUCLEOTIDE SEQUENCE</scope>
    <source>
        <strain evidence="2">JCM 19831</strain>
    </source>
</reference>
<dbReference type="AlphaFoldDB" id="A0A917WYF9"/>
<organism evidence="2 3">
    <name type="scientific">Dactylosporangium sucinum</name>
    <dbReference type="NCBI Taxonomy" id="1424081"/>
    <lineage>
        <taxon>Bacteria</taxon>
        <taxon>Bacillati</taxon>
        <taxon>Actinomycetota</taxon>
        <taxon>Actinomycetes</taxon>
        <taxon>Micromonosporales</taxon>
        <taxon>Micromonosporaceae</taxon>
        <taxon>Dactylosporangium</taxon>
    </lineage>
</organism>